<dbReference type="Pfam" id="PF00583">
    <property type="entry name" value="Acetyltransf_1"/>
    <property type="match status" value="1"/>
</dbReference>
<name>A0ABV9M7R7_9ENTE</name>
<dbReference type="InterPro" id="IPR016181">
    <property type="entry name" value="Acyl_CoA_acyltransferase"/>
</dbReference>
<dbReference type="PROSITE" id="PS51186">
    <property type="entry name" value="GNAT"/>
    <property type="match status" value="1"/>
</dbReference>
<comment type="caution">
    <text evidence="4">The sequence shown here is derived from an EMBL/GenBank/DDBJ whole genome shotgun (WGS) entry which is preliminary data.</text>
</comment>
<organism evidence="4 5">
    <name type="scientific">Enterococcus eurekensis</name>
    <dbReference type="NCBI Taxonomy" id="1159753"/>
    <lineage>
        <taxon>Bacteria</taxon>
        <taxon>Bacillati</taxon>
        <taxon>Bacillota</taxon>
        <taxon>Bacilli</taxon>
        <taxon>Lactobacillales</taxon>
        <taxon>Enterococcaceae</taxon>
        <taxon>Enterococcus</taxon>
    </lineage>
</organism>
<dbReference type="EC" id="2.3.-.-" evidence="4"/>
<dbReference type="CDD" id="cd04301">
    <property type="entry name" value="NAT_SF"/>
    <property type="match status" value="1"/>
</dbReference>
<evidence type="ECO:0000259" key="3">
    <source>
        <dbReference type="PROSITE" id="PS51186"/>
    </source>
</evidence>
<dbReference type="SUPFAM" id="SSF55729">
    <property type="entry name" value="Acyl-CoA N-acyltransferases (Nat)"/>
    <property type="match status" value="1"/>
</dbReference>
<dbReference type="EMBL" id="JBHSGT010000060">
    <property type="protein sequence ID" value="MFC4710900.1"/>
    <property type="molecule type" value="Genomic_DNA"/>
</dbReference>
<dbReference type="Proteomes" id="UP001596026">
    <property type="component" value="Unassembled WGS sequence"/>
</dbReference>
<proteinExistence type="predicted"/>
<dbReference type="InterPro" id="IPR050832">
    <property type="entry name" value="Bact_Acetyltransf"/>
</dbReference>
<feature type="domain" description="N-acetyltransferase" evidence="3">
    <location>
        <begin position="1"/>
        <end position="144"/>
    </location>
</feature>
<keyword evidence="2 4" id="KW-0012">Acyltransferase</keyword>
<accession>A0ABV9M7R7</accession>
<dbReference type="PANTHER" id="PTHR43877:SF2">
    <property type="entry name" value="AMINOALKYLPHOSPHONATE N-ACETYLTRANSFERASE-RELATED"/>
    <property type="match status" value="1"/>
</dbReference>
<protein>
    <submittedName>
        <fullName evidence="4">GNAT family N-acetyltransferase</fullName>
        <ecNumber evidence="4">2.3.-.-</ecNumber>
    </submittedName>
</protein>
<dbReference type="PANTHER" id="PTHR43877">
    <property type="entry name" value="AMINOALKYLPHOSPHONATE N-ACETYLTRANSFERASE-RELATED-RELATED"/>
    <property type="match status" value="1"/>
</dbReference>
<sequence length="144" mass="16795">MIRELRLQDTKYIQQLNEKSLGYTFSLEETTKKIIRILDDSFHHTVIVYEDSETKEVIGYIHAEIYETLYFPTMLNILALAVNQKKQRNGVGSKLMLALEEEARKQSILTIRLNSGATRVEAHSFYYSLGYDSEKLQKRLMKSL</sequence>
<keyword evidence="5" id="KW-1185">Reference proteome</keyword>
<reference evidence="5" key="1">
    <citation type="journal article" date="2019" name="Int. J. Syst. Evol. Microbiol.">
        <title>The Global Catalogue of Microorganisms (GCM) 10K type strain sequencing project: providing services to taxonomists for standard genome sequencing and annotation.</title>
        <authorList>
            <consortium name="The Broad Institute Genomics Platform"/>
            <consortium name="The Broad Institute Genome Sequencing Center for Infectious Disease"/>
            <person name="Wu L."/>
            <person name="Ma J."/>
        </authorList>
    </citation>
    <scope>NUCLEOTIDE SEQUENCE [LARGE SCALE GENOMIC DNA]</scope>
    <source>
        <strain evidence="5">CGMCC 1.19061</strain>
    </source>
</reference>
<dbReference type="Gene3D" id="3.40.630.30">
    <property type="match status" value="1"/>
</dbReference>
<dbReference type="GO" id="GO:0016746">
    <property type="term" value="F:acyltransferase activity"/>
    <property type="evidence" value="ECO:0007669"/>
    <property type="project" value="UniProtKB-KW"/>
</dbReference>
<dbReference type="InterPro" id="IPR000182">
    <property type="entry name" value="GNAT_dom"/>
</dbReference>
<evidence type="ECO:0000256" key="2">
    <source>
        <dbReference type="ARBA" id="ARBA00023315"/>
    </source>
</evidence>
<evidence type="ECO:0000313" key="4">
    <source>
        <dbReference type="EMBL" id="MFC4710900.1"/>
    </source>
</evidence>
<gene>
    <name evidence="4" type="ORF">ACFO3L_09845</name>
</gene>
<evidence type="ECO:0000256" key="1">
    <source>
        <dbReference type="ARBA" id="ARBA00022679"/>
    </source>
</evidence>
<keyword evidence="1 4" id="KW-0808">Transferase</keyword>
<dbReference type="RefSeq" id="WP_379966740.1">
    <property type="nucleotide sequence ID" value="NZ_JBHSGT010000060.1"/>
</dbReference>
<evidence type="ECO:0000313" key="5">
    <source>
        <dbReference type="Proteomes" id="UP001596026"/>
    </source>
</evidence>